<accession>A0A386H317</accession>
<dbReference type="EMBL" id="CP032416">
    <property type="protein sequence ID" value="AYD40070.1"/>
    <property type="molecule type" value="Genomic_DNA"/>
</dbReference>
<sequence>MKNDFFQFLGLAKRAGKILEGYNKCEDGIKHHKVFLILLTSTVSKNTLNKFKNYAEKFNIPVIENIDGDKISGSIGVDIIKVLGISDKNISRKLIDIWK</sequence>
<keyword evidence="3" id="KW-1185">Reference proteome</keyword>
<dbReference type="Proteomes" id="UP000266301">
    <property type="component" value="Chromosome"/>
</dbReference>
<reference evidence="2 3" key="1">
    <citation type="journal article" date="2019" name="Int. J. Syst. Evol. Microbiol.">
        <title>Clostridium fermenticellae sp. nov., isolated from the mud in a fermentation cellar for the production of the Chinese liquor, baijiu.</title>
        <authorList>
            <person name="Xu P.X."/>
            <person name="Chai L.J."/>
            <person name="Qiu T."/>
            <person name="Zhang X.J."/>
            <person name="Lu Z.M."/>
            <person name="Xiao C."/>
            <person name="Wang S.T."/>
            <person name="Shen C.H."/>
            <person name="Shi J.S."/>
            <person name="Xu Z.H."/>
        </authorList>
    </citation>
    <scope>NUCLEOTIDE SEQUENCE [LARGE SCALE GENOMIC DNA]</scope>
    <source>
        <strain evidence="2 3">JN500901</strain>
    </source>
</reference>
<dbReference type="OrthoDB" id="9794863at2"/>
<proteinExistence type="predicted"/>
<evidence type="ECO:0000313" key="3">
    <source>
        <dbReference type="Proteomes" id="UP000266301"/>
    </source>
</evidence>
<dbReference type="RefSeq" id="WP_119971224.1">
    <property type="nucleotide sequence ID" value="NZ_CP032416.1"/>
</dbReference>
<dbReference type="NCBIfam" id="NF004078">
    <property type="entry name" value="PRK05583.1"/>
    <property type="match status" value="1"/>
</dbReference>
<keyword evidence="2" id="KW-0687">Ribonucleoprotein</keyword>
<dbReference type="InterPro" id="IPR029064">
    <property type="entry name" value="Ribosomal_eL30-like_sf"/>
</dbReference>
<dbReference type="Pfam" id="PF01248">
    <property type="entry name" value="Ribosomal_L7Ae"/>
    <property type="match status" value="1"/>
</dbReference>
<keyword evidence="2" id="KW-0689">Ribosomal protein</keyword>
<feature type="domain" description="Ribosomal protein eL8/eL30/eS12/Gadd45" evidence="1">
    <location>
        <begin position="8"/>
        <end position="77"/>
    </location>
</feature>
<dbReference type="SUPFAM" id="SSF55315">
    <property type="entry name" value="L30e-like"/>
    <property type="match status" value="1"/>
</dbReference>
<dbReference type="AlphaFoldDB" id="A0A386H317"/>
<evidence type="ECO:0000313" key="2">
    <source>
        <dbReference type="EMBL" id="AYD40070.1"/>
    </source>
</evidence>
<dbReference type="InterPro" id="IPR004038">
    <property type="entry name" value="Ribosomal_eL8/eL30/eS12/Gad45"/>
</dbReference>
<dbReference type="GO" id="GO:0005840">
    <property type="term" value="C:ribosome"/>
    <property type="evidence" value="ECO:0007669"/>
    <property type="project" value="UniProtKB-KW"/>
</dbReference>
<protein>
    <submittedName>
        <fullName evidence="2">50S ribosomal protein L7ae-like protein</fullName>
    </submittedName>
</protein>
<dbReference type="KEGG" id="cfer:D4Z93_05880"/>
<organism evidence="2 3">
    <name type="scientific">Clostridium fermenticellae</name>
    <dbReference type="NCBI Taxonomy" id="2068654"/>
    <lineage>
        <taxon>Bacteria</taxon>
        <taxon>Bacillati</taxon>
        <taxon>Bacillota</taxon>
        <taxon>Clostridia</taxon>
        <taxon>Eubacteriales</taxon>
        <taxon>Clostridiaceae</taxon>
        <taxon>Clostridium</taxon>
    </lineage>
</organism>
<evidence type="ECO:0000259" key="1">
    <source>
        <dbReference type="Pfam" id="PF01248"/>
    </source>
</evidence>
<dbReference type="Gene3D" id="3.30.1330.30">
    <property type="match status" value="1"/>
</dbReference>
<name>A0A386H317_9CLOT</name>
<gene>
    <name evidence="2" type="ORF">D4Z93_05880</name>
</gene>